<keyword evidence="6 9" id="KW-0648">Protein biosynthesis</keyword>
<feature type="binding site" evidence="9">
    <location>
        <position position="584"/>
    </location>
    <ligand>
        <name>ATP</name>
        <dbReference type="ChEBI" id="CHEBI:30616"/>
    </ligand>
</feature>
<evidence type="ECO:0000256" key="1">
    <source>
        <dbReference type="ARBA" id="ARBA00005594"/>
    </source>
</evidence>
<dbReference type="AlphaFoldDB" id="A0A1N6DG75"/>
<dbReference type="GO" id="GO:0005829">
    <property type="term" value="C:cytosol"/>
    <property type="evidence" value="ECO:0007669"/>
    <property type="project" value="TreeGrafter"/>
</dbReference>
<dbReference type="FunFam" id="3.40.50.620:FF:000056">
    <property type="entry name" value="Leucine--tRNA ligase"/>
    <property type="match status" value="1"/>
</dbReference>
<dbReference type="STRING" id="1121457.SAMN02745161_0117"/>
<dbReference type="CDD" id="cd07958">
    <property type="entry name" value="Anticodon_Ia_Leu_BEm"/>
    <property type="match status" value="1"/>
</dbReference>
<dbReference type="CDD" id="cd00812">
    <property type="entry name" value="LeuRS_core"/>
    <property type="match status" value="1"/>
</dbReference>
<comment type="catalytic activity">
    <reaction evidence="8 9">
        <text>tRNA(Leu) + L-leucine + ATP = L-leucyl-tRNA(Leu) + AMP + diphosphate</text>
        <dbReference type="Rhea" id="RHEA:11688"/>
        <dbReference type="Rhea" id="RHEA-COMP:9613"/>
        <dbReference type="Rhea" id="RHEA-COMP:9622"/>
        <dbReference type="ChEBI" id="CHEBI:30616"/>
        <dbReference type="ChEBI" id="CHEBI:33019"/>
        <dbReference type="ChEBI" id="CHEBI:57427"/>
        <dbReference type="ChEBI" id="CHEBI:78442"/>
        <dbReference type="ChEBI" id="CHEBI:78494"/>
        <dbReference type="ChEBI" id="CHEBI:456215"/>
        <dbReference type="EC" id="6.1.1.4"/>
    </reaction>
</comment>
<comment type="subcellular location">
    <subcellularLocation>
        <location evidence="9">Cytoplasm</location>
    </subcellularLocation>
</comment>
<feature type="domain" description="Methionyl/Valyl/Leucyl/Isoleucyl-tRNA synthetase anticodon-binding" evidence="12">
    <location>
        <begin position="667"/>
        <end position="792"/>
    </location>
</feature>
<dbReference type="PROSITE" id="PS00178">
    <property type="entry name" value="AA_TRNA_LIGASE_I"/>
    <property type="match status" value="1"/>
</dbReference>
<reference evidence="16" key="1">
    <citation type="submission" date="2016-11" db="EMBL/GenBank/DDBJ databases">
        <authorList>
            <person name="Varghese N."/>
            <person name="Submissions S."/>
        </authorList>
    </citation>
    <scope>NUCLEOTIDE SEQUENCE [LARGE SCALE GENOMIC DNA]</scope>
    <source>
        <strain evidence="16">DSM 17456</strain>
    </source>
</reference>
<evidence type="ECO:0000259" key="11">
    <source>
        <dbReference type="Pfam" id="PF00133"/>
    </source>
</evidence>
<dbReference type="FunFam" id="3.40.50.620:FF:000003">
    <property type="entry name" value="Leucine--tRNA ligase"/>
    <property type="match status" value="1"/>
</dbReference>
<evidence type="ECO:0000259" key="14">
    <source>
        <dbReference type="Pfam" id="PF13603"/>
    </source>
</evidence>
<feature type="short sequence motif" description="'KMSKS' region" evidence="9">
    <location>
        <begin position="581"/>
        <end position="585"/>
    </location>
</feature>
<dbReference type="Gene3D" id="1.10.730.10">
    <property type="entry name" value="Isoleucyl-tRNA Synthetase, Domain 1"/>
    <property type="match status" value="1"/>
</dbReference>
<dbReference type="InterPro" id="IPR013155">
    <property type="entry name" value="M/V/L/I-tRNA-synth_anticd-bd"/>
</dbReference>
<dbReference type="RefSeq" id="WP_084539270.1">
    <property type="nucleotide sequence ID" value="NZ_FSRG01000003.1"/>
</dbReference>
<evidence type="ECO:0000256" key="7">
    <source>
        <dbReference type="ARBA" id="ARBA00023146"/>
    </source>
</evidence>
<feature type="domain" description="Leucyl-tRNA synthetase editing" evidence="14">
    <location>
        <begin position="220"/>
        <end position="406"/>
    </location>
</feature>
<dbReference type="PANTHER" id="PTHR43740">
    <property type="entry name" value="LEUCYL-TRNA SYNTHETASE"/>
    <property type="match status" value="1"/>
</dbReference>
<gene>
    <name evidence="9" type="primary">leuS</name>
    <name evidence="15" type="ORF">SAMN02745161_0117</name>
</gene>
<comment type="similarity">
    <text evidence="1 9 10">Belongs to the class-I aminoacyl-tRNA synthetase family.</text>
</comment>
<dbReference type="GO" id="GO:0004823">
    <property type="term" value="F:leucine-tRNA ligase activity"/>
    <property type="evidence" value="ECO:0007669"/>
    <property type="project" value="UniProtKB-UniRule"/>
</dbReference>
<dbReference type="EMBL" id="FSRG01000003">
    <property type="protein sequence ID" value="SIN69821.1"/>
    <property type="molecule type" value="Genomic_DNA"/>
</dbReference>
<dbReference type="Gene3D" id="3.10.20.590">
    <property type="match status" value="1"/>
</dbReference>
<evidence type="ECO:0000256" key="6">
    <source>
        <dbReference type="ARBA" id="ARBA00022917"/>
    </source>
</evidence>
<accession>A0A1N6DG75</accession>
<dbReference type="GO" id="GO:0005524">
    <property type="term" value="F:ATP binding"/>
    <property type="evidence" value="ECO:0007669"/>
    <property type="project" value="UniProtKB-UniRule"/>
</dbReference>
<dbReference type="Pfam" id="PF00133">
    <property type="entry name" value="tRNA-synt_1"/>
    <property type="match status" value="1"/>
</dbReference>
<dbReference type="InterPro" id="IPR002300">
    <property type="entry name" value="aa-tRNA-synth_Ia"/>
</dbReference>
<keyword evidence="16" id="KW-1185">Reference proteome</keyword>
<name>A0A1N6DG75_9BACT</name>
<dbReference type="InterPro" id="IPR009080">
    <property type="entry name" value="tRNAsynth_Ia_anticodon-bd"/>
</dbReference>
<evidence type="ECO:0000256" key="3">
    <source>
        <dbReference type="ARBA" id="ARBA00022598"/>
    </source>
</evidence>
<dbReference type="EC" id="6.1.1.4" evidence="9"/>
<dbReference type="Pfam" id="PF08264">
    <property type="entry name" value="Anticodon_1"/>
    <property type="match status" value="1"/>
</dbReference>
<dbReference type="InterPro" id="IPR015413">
    <property type="entry name" value="Methionyl/Leucyl_tRNA_Synth"/>
</dbReference>
<evidence type="ECO:0000256" key="5">
    <source>
        <dbReference type="ARBA" id="ARBA00022840"/>
    </source>
</evidence>
<dbReference type="GO" id="GO:0006429">
    <property type="term" value="P:leucyl-tRNA aminoacylation"/>
    <property type="evidence" value="ECO:0007669"/>
    <property type="project" value="UniProtKB-UniRule"/>
</dbReference>
<organism evidence="15 16">
    <name type="scientific">Halodesulfovibrio marinisediminis DSM 17456</name>
    <dbReference type="NCBI Taxonomy" id="1121457"/>
    <lineage>
        <taxon>Bacteria</taxon>
        <taxon>Pseudomonadati</taxon>
        <taxon>Thermodesulfobacteriota</taxon>
        <taxon>Desulfovibrionia</taxon>
        <taxon>Desulfovibrionales</taxon>
        <taxon>Desulfovibrionaceae</taxon>
        <taxon>Halodesulfovibrio</taxon>
    </lineage>
</organism>
<evidence type="ECO:0000256" key="4">
    <source>
        <dbReference type="ARBA" id="ARBA00022741"/>
    </source>
</evidence>
<feature type="domain" description="Aminoacyl-tRNA synthetase class Ia" evidence="11">
    <location>
        <begin position="420"/>
        <end position="621"/>
    </location>
</feature>
<feature type="short sequence motif" description="'HIGH' region" evidence="9">
    <location>
        <begin position="40"/>
        <end position="50"/>
    </location>
</feature>
<evidence type="ECO:0000313" key="16">
    <source>
        <dbReference type="Proteomes" id="UP000184694"/>
    </source>
</evidence>
<evidence type="ECO:0000259" key="13">
    <source>
        <dbReference type="Pfam" id="PF09334"/>
    </source>
</evidence>
<evidence type="ECO:0000313" key="15">
    <source>
        <dbReference type="EMBL" id="SIN69821.1"/>
    </source>
</evidence>
<keyword evidence="2 9" id="KW-0963">Cytoplasm</keyword>
<dbReference type="HAMAP" id="MF_00049_B">
    <property type="entry name" value="Leu_tRNA_synth_B"/>
    <property type="match status" value="1"/>
</dbReference>
<keyword evidence="4 9" id="KW-0547">Nucleotide-binding</keyword>
<dbReference type="Proteomes" id="UP000184694">
    <property type="component" value="Unassembled WGS sequence"/>
</dbReference>
<sequence>MKYDPQAIETKWQETWATNGDFHTDHTSDKPKHYVLEMFPYPSGNIHMGHVRNYSLGDVVARFMRMKGKNVMHPMGWDAFGLPAENAAIKNNIHPAKWTHSNIDNMRSQLSRLGYSFDWRRELATCDKEYYRWEQLFFLKFLEKGLLYRKRQAQNWCPTCNTVLANEQVEDGLCWRCDTVVEQRDLAQWFLKITDYAEELLADLEKLKGGWPDRVISMQENWIGKSVGAEIEFKVEDSEEVIPVFTTRPDTAFGVSFMSLAPEHPMVEKLIEGKEQADDVRAFVKRITNMDRIERTSDNLEKEGIFTGAYCINPLNGTKVPVYVANFVLVDYGTGAVMAVPAHDQRDFEFARKYDLPINVVIQPEDEKLDPTTMTEAYTAPGVMVNSGDFSGLTNEEGKDKVAVWLQENTCGKKTINYRLRDWNISRQRYWGAPIPVVYCDECGIVPEKEENLPIELPLNVQTHQDGRSPLPDTPEFINCTCPKCGKPARRETDTMDTFVESSWYFARYTDAQNHEAPFTPEALNYWAPVDQYIGGVEHAILHLLYARFFTKALRDCDYLDFDEPFSNLLTQGMVLMDGSKMSKSKGNVVDPTDMIARYGADTVRLFCLFAAPPERDFEWSESGIDGSFRFVNRIWRLIEELEGELLTAAPCSSTADDCTCKEAKNIRLKEHETVKKAGDDIEQRFQFNTAIAAVMELVNELYLAKDALKGDEKGRKVLSSAISTVINLMSPFTPHLCEEIWEMLGHTDRLVHAQWPTYSEEAMVKDVLTVVVQVNGKVRARLEVPAAASKDEVEELAKNDANVLKHIEGKTIRKVIVVPGKLVNIVAN</sequence>
<evidence type="ECO:0000256" key="8">
    <source>
        <dbReference type="ARBA" id="ARBA00047469"/>
    </source>
</evidence>
<evidence type="ECO:0000256" key="2">
    <source>
        <dbReference type="ARBA" id="ARBA00022490"/>
    </source>
</evidence>
<dbReference type="Gene3D" id="3.40.50.620">
    <property type="entry name" value="HUPs"/>
    <property type="match status" value="2"/>
</dbReference>
<dbReference type="GO" id="GO:0002161">
    <property type="term" value="F:aminoacyl-tRNA deacylase activity"/>
    <property type="evidence" value="ECO:0007669"/>
    <property type="project" value="InterPro"/>
</dbReference>
<dbReference type="PRINTS" id="PR00985">
    <property type="entry name" value="TRNASYNTHLEU"/>
</dbReference>
<keyword evidence="5 9" id="KW-0067">ATP-binding</keyword>
<proteinExistence type="inferred from homology"/>
<keyword evidence="7 9" id="KW-0030">Aminoacyl-tRNA synthetase</keyword>
<dbReference type="OrthoDB" id="9810365at2"/>
<evidence type="ECO:0000256" key="10">
    <source>
        <dbReference type="RuleBase" id="RU363035"/>
    </source>
</evidence>
<dbReference type="InterPro" id="IPR014729">
    <property type="entry name" value="Rossmann-like_a/b/a_fold"/>
</dbReference>
<dbReference type="SUPFAM" id="SSF47323">
    <property type="entry name" value="Anticodon-binding domain of a subclass of class I aminoacyl-tRNA synthetases"/>
    <property type="match status" value="1"/>
</dbReference>
<dbReference type="SUPFAM" id="SSF50677">
    <property type="entry name" value="ValRS/IleRS/LeuRS editing domain"/>
    <property type="match status" value="1"/>
</dbReference>
<dbReference type="InterPro" id="IPR009008">
    <property type="entry name" value="Val/Leu/Ile-tRNA-synth_edit"/>
</dbReference>
<evidence type="ECO:0000259" key="12">
    <source>
        <dbReference type="Pfam" id="PF08264"/>
    </source>
</evidence>
<dbReference type="FunFam" id="1.10.730.10:FF:000011">
    <property type="entry name" value="Leucine--tRNA ligase chloroplastic/mitochondrial"/>
    <property type="match status" value="1"/>
</dbReference>
<evidence type="ECO:0000256" key="9">
    <source>
        <dbReference type="HAMAP-Rule" id="MF_00049"/>
    </source>
</evidence>
<keyword evidence="3 9" id="KW-0436">Ligase</keyword>
<feature type="domain" description="Methionyl/Leucyl tRNA synthetase" evidence="13">
    <location>
        <begin position="35"/>
        <end position="179"/>
    </location>
</feature>
<dbReference type="InterPro" id="IPR025709">
    <property type="entry name" value="Leu_tRNA-synth_edit"/>
</dbReference>
<dbReference type="FunFam" id="3.10.20.590:FF:000001">
    <property type="entry name" value="Leucine--tRNA ligase"/>
    <property type="match status" value="1"/>
</dbReference>
<dbReference type="SUPFAM" id="SSF52374">
    <property type="entry name" value="Nucleotidylyl transferase"/>
    <property type="match status" value="1"/>
</dbReference>
<protein>
    <recommendedName>
        <fullName evidence="9">Leucine--tRNA ligase</fullName>
        <ecNumber evidence="9">6.1.1.4</ecNumber>
    </recommendedName>
    <alternativeName>
        <fullName evidence="9">Leucyl-tRNA synthetase</fullName>
        <shortName evidence="9">LeuRS</shortName>
    </alternativeName>
</protein>
<dbReference type="Pfam" id="PF09334">
    <property type="entry name" value="tRNA-synt_1g"/>
    <property type="match status" value="1"/>
</dbReference>
<dbReference type="Pfam" id="PF13603">
    <property type="entry name" value="tRNA-synt_1_2"/>
    <property type="match status" value="1"/>
</dbReference>
<dbReference type="PANTHER" id="PTHR43740:SF2">
    <property type="entry name" value="LEUCINE--TRNA LIGASE, MITOCHONDRIAL"/>
    <property type="match status" value="1"/>
</dbReference>
<dbReference type="InterPro" id="IPR001412">
    <property type="entry name" value="aa-tRNA-synth_I_CS"/>
</dbReference>
<dbReference type="NCBIfam" id="TIGR00396">
    <property type="entry name" value="leuS_bact"/>
    <property type="match status" value="1"/>
</dbReference>
<dbReference type="InterPro" id="IPR002302">
    <property type="entry name" value="Leu-tRNA-ligase"/>
</dbReference>